<comment type="caution">
    <text evidence="1">The sequence shown here is derived from an EMBL/GenBank/DDBJ whole genome shotgun (WGS) entry which is preliminary data.</text>
</comment>
<dbReference type="RefSeq" id="WP_184084897.1">
    <property type="nucleotide sequence ID" value="NZ_JACIJF010000002.1"/>
</dbReference>
<dbReference type="InterPro" id="IPR046662">
    <property type="entry name" value="DUF6771"/>
</dbReference>
<sequence>MQTDSLQPAAIAEALLFSTPGWARIGLTAPDEQMRQKAAQELAVSIAQALTGDRTFDPNQLHLPL</sequence>
<proteinExistence type="predicted"/>
<evidence type="ECO:0000313" key="2">
    <source>
        <dbReference type="Proteomes" id="UP000527143"/>
    </source>
</evidence>
<gene>
    <name evidence="1" type="ORF">FHT02_000956</name>
</gene>
<accession>A0A840YA62</accession>
<reference evidence="1 2" key="1">
    <citation type="submission" date="2020-08" db="EMBL/GenBank/DDBJ databases">
        <title>Genomic Encyclopedia of Type Strains, Phase IV (KMG-IV): sequencing the most valuable type-strain genomes for metagenomic binning, comparative biology and taxonomic classification.</title>
        <authorList>
            <person name="Goeker M."/>
        </authorList>
    </citation>
    <scope>NUCLEOTIDE SEQUENCE [LARGE SCALE GENOMIC DNA]</scope>
    <source>
        <strain evidence="1 2">DSM 26736</strain>
    </source>
</reference>
<dbReference type="EMBL" id="JACIJF010000002">
    <property type="protein sequence ID" value="MBB5709734.1"/>
    <property type="molecule type" value="Genomic_DNA"/>
</dbReference>
<dbReference type="Proteomes" id="UP000527143">
    <property type="component" value="Unassembled WGS sequence"/>
</dbReference>
<evidence type="ECO:0000313" key="1">
    <source>
        <dbReference type="EMBL" id="MBB5709734.1"/>
    </source>
</evidence>
<name>A0A840YA62_9SPHN</name>
<dbReference type="AlphaFoldDB" id="A0A840YA62"/>
<protein>
    <submittedName>
        <fullName evidence="1">Uncharacterized protein</fullName>
    </submittedName>
</protein>
<dbReference type="Pfam" id="PF20561">
    <property type="entry name" value="DUF6771"/>
    <property type="match status" value="1"/>
</dbReference>
<keyword evidence="2" id="KW-1185">Reference proteome</keyword>
<organism evidence="1 2">
    <name type="scientific">Sphingomonas xinjiangensis</name>
    <dbReference type="NCBI Taxonomy" id="643568"/>
    <lineage>
        <taxon>Bacteria</taxon>
        <taxon>Pseudomonadati</taxon>
        <taxon>Pseudomonadota</taxon>
        <taxon>Alphaproteobacteria</taxon>
        <taxon>Sphingomonadales</taxon>
        <taxon>Sphingomonadaceae</taxon>
        <taxon>Sphingomonas</taxon>
    </lineage>
</organism>